<protein>
    <recommendedName>
        <fullName evidence="3">C-type lectin domain-containing protein</fullName>
    </recommendedName>
</protein>
<reference evidence="1" key="1">
    <citation type="submission" date="2021-03" db="EMBL/GenBank/DDBJ databases">
        <authorList>
            <person name="Bekaert M."/>
        </authorList>
    </citation>
    <scope>NUCLEOTIDE SEQUENCE</scope>
</reference>
<dbReference type="EMBL" id="CAJPWZ010001434">
    <property type="protein sequence ID" value="CAG2215079.1"/>
    <property type="molecule type" value="Genomic_DNA"/>
</dbReference>
<organism evidence="1 2">
    <name type="scientific">Mytilus edulis</name>
    <name type="common">Blue mussel</name>
    <dbReference type="NCBI Taxonomy" id="6550"/>
    <lineage>
        <taxon>Eukaryota</taxon>
        <taxon>Metazoa</taxon>
        <taxon>Spiralia</taxon>
        <taxon>Lophotrochozoa</taxon>
        <taxon>Mollusca</taxon>
        <taxon>Bivalvia</taxon>
        <taxon>Autobranchia</taxon>
        <taxon>Pteriomorphia</taxon>
        <taxon>Mytilida</taxon>
        <taxon>Mytiloidea</taxon>
        <taxon>Mytilidae</taxon>
        <taxon>Mytilinae</taxon>
        <taxon>Mytilus</taxon>
    </lineage>
</organism>
<evidence type="ECO:0000313" key="2">
    <source>
        <dbReference type="Proteomes" id="UP000683360"/>
    </source>
</evidence>
<comment type="caution">
    <text evidence="1">The sequence shown here is derived from an EMBL/GenBank/DDBJ whole genome shotgun (WGS) entry which is preliminary data.</text>
</comment>
<proteinExistence type="predicted"/>
<dbReference type="Proteomes" id="UP000683360">
    <property type="component" value="Unassembled WGS sequence"/>
</dbReference>
<name>A0A8S3S3F4_MYTED</name>
<gene>
    <name evidence="1" type="ORF">MEDL_28896</name>
</gene>
<dbReference type="OrthoDB" id="6184520at2759"/>
<evidence type="ECO:0008006" key="3">
    <source>
        <dbReference type="Google" id="ProtNLM"/>
    </source>
</evidence>
<sequence>MIVDIWHPFSDLRTAIIQNGDGEPNEHHCLSNTNGRFTTNDCTSKKMFYCDGGKIPWIRYMDYCYLQLCSKWVTFEKESDDSDYWLSYFKYEDEKANAQCVAILRTNNSRSLTYEKRSCKECLPVLCVDQSYQDHISTPVLRNQGSEFVASSTESNFERTTWSTLTNMANVERPVTWEDAQTICSIPSVNDIIYMKREDTKLPKTFTAWTSSRNRTSDWTSFYGNSTYCDVIFQY</sequence>
<keyword evidence="2" id="KW-1185">Reference proteome</keyword>
<dbReference type="AlphaFoldDB" id="A0A8S3S3F4"/>
<accession>A0A8S3S3F4</accession>
<evidence type="ECO:0000313" key="1">
    <source>
        <dbReference type="EMBL" id="CAG2215079.1"/>
    </source>
</evidence>